<dbReference type="SMART" id="SM00448">
    <property type="entry name" value="REC"/>
    <property type="match status" value="1"/>
</dbReference>
<dbReference type="InterPro" id="IPR001633">
    <property type="entry name" value="EAL_dom"/>
</dbReference>
<feature type="domain" description="EAL" evidence="3">
    <location>
        <begin position="480"/>
        <end position="733"/>
    </location>
</feature>
<protein>
    <submittedName>
        <fullName evidence="5">Signal protein</fullName>
    </submittedName>
</protein>
<dbReference type="PROSITE" id="PS50110">
    <property type="entry name" value="RESPONSE_REGULATORY"/>
    <property type="match status" value="1"/>
</dbReference>
<dbReference type="InterPro" id="IPR011006">
    <property type="entry name" value="CheY-like_superfamily"/>
</dbReference>
<dbReference type="InterPro" id="IPR001789">
    <property type="entry name" value="Sig_transdc_resp-reg_receiver"/>
</dbReference>
<dbReference type="CDD" id="cd01949">
    <property type="entry name" value="GGDEF"/>
    <property type="match status" value="1"/>
</dbReference>
<feature type="domain" description="Response regulatory" evidence="2">
    <location>
        <begin position="29"/>
        <end position="153"/>
    </location>
</feature>
<dbReference type="SUPFAM" id="SSF52172">
    <property type="entry name" value="CheY-like"/>
    <property type="match status" value="1"/>
</dbReference>
<feature type="domain" description="GGDEF" evidence="4">
    <location>
        <begin position="345"/>
        <end position="471"/>
    </location>
</feature>
<dbReference type="Gene3D" id="3.40.50.2300">
    <property type="match status" value="1"/>
</dbReference>
<comment type="caution">
    <text evidence="5">The sequence shown here is derived from an EMBL/GenBank/DDBJ whole genome shotgun (WGS) entry which is preliminary data.</text>
</comment>
<sequence length="737" mass="82868">MGKIASEELLIFAEDTTTPDVSPTNDFWHILIVDDDAEIHTITRLALADVVVSGRSLQFHSAYNAEQAIALLSDRDDIAMILLDVVMERDDAGLRIAAAIRHELNNHEVRIVLRTGQPGTAPEERVIRDYDINDYRTKTELTRARLLTTVYTAIRSYQQIRTINASRIGLRQVIASAANLMERHSMANFAEGVVTQIASLLGLPADGMLGVRSGGGHEPEVIVLGAAGRFARAINRPLTQLDDDDIKSAIFNCIARREHLYLADATVFYIKGNRFQIAAYLETKQEISDINRDLINVFLANISIGFENAKLFEDLRTTAYLDRLTGLANRVEFIRMLGEKRQHTQGQLAVIIDINHFSDINDGLGADIGNEVLVAVARRLQERIHDGVFLARVGADVFGLIGQQSLLSADFLFDIFRQPFAVSEHSILLNIHIGMSSTLAAEEAMELFKYCFIALRHAKRHASIRCQTFCPQMETETQQRLELIRRLRADFHADKLTIWYQPQICLKSGKVIGVEALLRWPQDDGSFISPAVFIPLAEYSGLIVEIGEWVLKQACEEIRRFDQAGLGNLRVAINVSVPQIRQWDFAERLQQVLTTHHIPAERLELEITESIVMDEPEHAAEILKALKQSGIRIAIDDFGVGFSSLSYLQSLPIDRLKIDRSFVKNANRQNGKVIIETIVEMGHKLGLSILAEGVEEAWQVAYFQQLKCAEVQGYYFARPLPAEQLMKFIHNRQSSTH</sequence>
<dbReference type="EMBL" id="AMRG01000001">
    <property type="protein sequence ID" value="EKE87437.1"/>
    <property type="molecule type" value="Genomic_DNA"/>
</dbReference>
<proteinExistence type="predicted"/>
<accession>K2KLG3</accession>
<dbReference type="PANTHER" id="PTHR33121">
    <property type="entry name" value="CYCLIC DI-GMP PHOSPHODIESTERASE PDEF"/>
    <property type="match status" value="1"/>
</dbReference>
<dbReference type="STRING" id="740709.A10D4_00035"/>
<evidence type="ECO:0000256" key="1">
    <source>
        <dbReference type="PROSITE-ProRule" id="PRU00169"/>
    </source>
</evidence>
<dbReference type="InterPro" id="IPR000160">
    <property type="entry name" value="GGDEF_dom"/>
</dbReference>
<dbReference type="eggNOG" id="COG5001">
    <property type="taxonomic scope" value="Bacteria"/>
</dbReference>
<dbReference type="Pfam" id="PF00990">
    <property type="entry name" value="GGDEF"/>
    <property type="match status" value="1"/>
</dbReference>
<evidence type="ECO:0000259" key="4">
    <source>
        <dbReference type="PROSITE" id="PS50887"/>
    </source>
</evidence>
<evidence type="ECO:0000259" key="2">
    <source>
        <dbReference type="PROSITE" id="PS50110"/>
    </source>
</evidence>
<dbReference type="GO" id="GO:0071111">
    <property type="term" value="F:cyclic-guanylate-specific phosphodiesterase activity"/>
    <property type="evidence" value="ECO:0007669"/>
    <property type="project" value="InterPro"/>
</dbReference>
<dbReference type="Pfam" id="PF11849">
    <property type="entry name" value="DUF3369"/>
    <property type="match status" value="1"/>
</dbReference>
<dbReference type="PATRIC" id="fig|740709.3.peg.7"/>
<dbReference type="CDD" id="cd01948">
    <property type="entry name" value="EAL"/>
    <property type="match status" value="1"/>
</dbReference>
<dbReference type="SUPFAM" id="SSF55073">
    <property type="entry name" value="Nucleotide cyclase"/>
    <property type="match status" value="1"/>
</dbReference>
<dbReference type="AlphaFoldDB" id="K2KLG3"/>
<dbReference type="NCBIfam" id="TIGR00254">
    <property type="entry name" value="GGDEF"/>
    <property type="match status" value="1"/>
</dbReference>
<dbReference type="InterPro" id="IPR050706">
    <property type="entry name" value="Cyclic-di-GMP_PDE-like"/>
</dbReference>
<reference evidence="5 6" key="1">
    <citation type="journal article" date="2012" name="J. Bacteriol.">
        <title>Genome Sequence of Idiomarina xiamenensis Type Strain 10-D-4.</title>
        <authorList>
            <person name="Lai Q."/>
            <person name="Wang L."/>
            <person name="Wang W."/>
            <person name="Shao Z."/>
        </authorList>
    </citation>
    <scope>NUCLEOTIDE SEQUENCE [LARGE SCALE GENOMIC DNA]</scope>
    <source>
        <strain evidence="5 6">10-D-4</strain>
    </source>
</reference>
<dbReference type="eggNOG" id="COG0784">
    <property type="taxonomic scope" value="Bacteria"/>
</dbReference>
<dbReference type="CDD" id="cd00156">
    <property type="entry name" value="REC"/>
    <property type="match status" value="1"/>
</dbReference>
<dbReference type="RefSeq" id="WP_008486916.1">
    <property type="nucleotide sequence ID" value="NZ_AMRG01000001.1"/>
</dbReference>
<gene>
    <name evidence="5" type="ORF">A10D4_00035</name>
</gene>
<keyword evidence="1" id="KW-0597">Phosphoprotein</keyword>
<dbReference type="InterPro" id="IPR043128">
    <property type="entry name" value="Rev_trsase/Diguanyl_cyclase"/>
</dbReference>
<dbReference type="PROSITE" id="PS50883">
    <property type="entry name" value="EAL"/>
    <property type="match status" value="1"/>
</dbReference>
<dbReference type="Pfam" id="PF00563">
    <property type="entry name" value="EAL"/>
    <property type="match status" value="1"/>
</dbReference>
<dbReference type="Gene3D" id="3.30.70.270">
    <property type="match status" value="1"/>
</dbReference>
<organism evidence="5 6">
    <name type="scientific">Idiomarina xiamenensis 10-D-4</name>
    <dbReference type="NCBI Taxonomy" id="740709"/>
    <lineage>
        <taxon>Bacteria</taxon>
        <taxon>Pseudomonadati</taxon>
        <taxon>Pseudomonadota</taxon>
        <taxon>Gammaproteobacteria</taxon>
        <taxon>Alteromonadales</taxon>
        <taxon>Idiomarinaceae</taxon>
        <taxon>Idiomarina</taxon>
    </lineage>
</organism>
<dbReference type="InterPro" id="IPR021800">
    <property type="entry name" value="DUF3369"/>
</dbReference>
<dbReference type="SMART" id="SM00267">
    <property type="entry name" value="GGDEF"/>
    <property type="match status" value="1"/>
</dbReference>
<feature type="modified residue" description="4-aspartylphosphate" evidence="1">
    <location>
        <position position="84"/>
    </location>
</feature>
<dbReference type="SMART" id="SM00052">
    <property type="entry name" value="EAL"/>
    <property type="match status" value="1"/>
</dbReference>
<dbReference type="GO" id="GO:0000160">
    <property type="term" value="P:phosphorelay signal transduction system"/>
    <property type="evidence" value="ECO:0007669"/>
    <property type="project" value="InterPro"/>
</dbReference>
<dbReference type="InterPro" id="IPR035919">
    <property type="entry name" value="EAL_sf"/>
</dbReference>
<name>K2KLG3_9GAMM</name>
<evidence type="ECO:0000313" key="6">
    <source>
        <dbReference type="Proteomes" id="UP000014115"/>
    </source>
</evidence>
<evidence type="ECO:0000313" key="5">
    <source>
        <dbReference type="EMBL" id="EKE87437.1"/>
    </source>
</evidence>
<dbReference type="SUPFAM" id="SSF141868">
    <property type="entry name" value="EAL domain-like"/>
    <property type="match status" value="1"/>
</dbReference>
<evidence type="ECO:0000259" key="3">
    <source>
        <dbReference type="PROSITE" id="PS50883"/>
    </source>
</evidence>
<keyword evidence="6" id="KW-1185">Reference proteome</keyword>
<dbReference type="PANTHER" id="PTHR33121:SF70">
    <property type="entry name" value="SIGNALING PROTEIN YKOW"/>
    <property type="match status" value="1"/>
</dbReference>
<dbReference type="PROSITE" id="PS50887">
    <property type="entry name" value="GGDEF"/>
    <property type="match status" value="1"/>
</dbReference>
<dbReference type="InterPro" id="IPR029787">
    <property type="entry name" value="Nucleotide_cyclase"/>
</dbReference>
<dbReference type="Proteomes" id="UP000014115">
    <property type="component" value="Unassembled WGS sequence"/>
</dbReference>
<dbReference type="Gene3D" id="3.20.20.450">
    <property type="entry name" value="EAL domain"/>
    <property type="match status" value="1"/>
</dbReference>
<dbReference type="OrthoDB" id="9813903at2"/>